<dbReference type="PANTHER" id="PTHR48041">
    <property type="entry name" value="ABC TRANSPORTER G FAMILY MEMBER 28"/>
    <property type="match status" value="1"/>
</dbReference>
<evidence type="ECO:0000256" key="5">
    <source>
        <dbReference type="ARBA" id="ARBA00022840"/>
    </source>
</evidence>
<evidence type="ECO:0000256" key="6">
    <source>
        <dbReference type="ARBA" id="ARBA00022989"/>
    </source>
</evidence>
<keyword evidence="11" id="KW-1185">Reference proteome</keyword>
<evidence type="ECO:0000313" key="11">
    <source>
        <dbReference type="Proteomes" id="UP000708576"/>
    </source>
</evidence>
<dbReference type="PANTHER" id="PTHR48041:SF139">
    <property type="entry name" value="PROTEIN SCARLET"/>
    <property type="match status" value="1"/>
</dbReference>
<keyword evidence="3 8" id="KW-0812">Transmembrane</keyword>
<reference evidence="10 11" key="1">
    <citation type="journal article" date="2015" name="Int. J. Syst. Evol. Microbiol.">
        <title>Carboxylicivirga linearis sp. nov., isolated from a sea cucumber culture pond.</title>
        <authorList>
            <person name="Wang F.Q."/>
            <person name="Zhou Y.X."/>
            <person name="Lin X.Z."/>
            <person name="Chen G.J."/>
            <person name="Du Z.J."/>
        </authorList>
    </citation>
    <scope>NUCLEOTIDE SEQUENCE [LARGE SCALE GENOMIC DNA]</scope>
    <source>
        <strain evidence="10 11">FB218</strain>
    </source>
</reference>
<sequence>MEVFYKSNTIINIIELFKAFSQFGNKKLNSINISYIDSYLASIVSNKTRLEYLDYYKFQVETDLVVNKEHIITDIQEKLQNIHLELGYEQKYRLYISLFDFSYFLEDDTNKSKIQSLLEQTYTMLHLNRNVIRDIECFCRNDIDLIQKKENILVVGNFKRIKPKSFSSFHCNFLNGNIYTYYIEQINAFIIQYFGSDNLTLNNLPIFPNRTYQLFLGNIIEGENIKPIFFNDLVNEIHTNNKNQIFLNVKGISKIFKKTNLGIHPATFNLYSGELLAIMGGSGSGKTTLLNLLCGNLIPDSGQIFINGLDFGRNKKELRKHIGFVPQDDLLIEELTVYQNLLFNTKLCRDDLNLKEQIETCLSTLKGLDLLHIKNLKVGNALNQVISGGQRKRLNIAIELVRNPSIIYLDEPTSGLSSSDAFSVINLLKRISLSGKIVIVNIHQPSSDIFHLFDKLLILDKMGYTAYFGNPVWASKHFKKHLNFEDTPIDDSIKFGHYSPERIINLMEYKTRDNDGNLTDKRIYSEKQWNNIFLSDHKKNDSVEIPKIELPEAQTQKPSSIKQFLIFISRNFRTRTTDKLYVLLLLLSSPVLALMMSVFLKSTDIETHEYWFINNDNIPTYLFISVIISIFQGLVTSSGEIYRDLSLLKREALLDLNPFAYLNSKLLYLFSINAYQTAIYVLVANSILEIKGLFSYYFLVLWVTSNTSSLIGLYISSRFRSILSIYITIPFILIPKILLAGAILNFDKIHHSLASKENVPIYANLTVSRWAYEGLVNIQFAKNEYESQVYDNLILKSSIQYQLYFVLPILKTETNNLNKTINDKEKNINIIRNIFSNLINEFPTLKKNISIKDIDFSNPDIIKTLTIKTEQWLKKIQQINNARIDEIRVNANIDKRKYYNRQLAEFAMNSNNYINYLRSNESIIRKYQPCFFVSQNKFGRSHYYAPYKNIGDLRIETWIYNIYILLIYSSLLYTLVLFRLLKFKK</sequence>
<dbReference type="InterPro" id="IPR003593">
    <property type="entry name" value="AAA+_ATPase"/>
</dbReference>
<protein>
    <submittedName>
        <fullName evidence="10">ATP-binding cassette domain-containing protein</fullName>
    </submittedName>
</protein>
<feature type="transmembrane region" description="Helical" evidence="8">
    <location>
        <begin position="666"/>
        <end position="688"/>
    </location>
</feature>
<dbReference type="Gene3D" id="3.40.50.300">
    <property type="entry name" value="P-loop containing nucleotide triphosphate hydrolases"/>
    <property type="match status" value="1"/>
</dbReference>
<keyword evidence="4" id="KW-0547">Nucleotide-binding</keyword>
<evidence type="ECO:0000256" key="3">
    <source>
        <dbReference type="ARBA" id="ARBA00022692"/>
    </source>
</evidence>
<dbReference type="SMART" id="SM00382">
    <property type="entry name" value="AAA"/>
    <property type="match status" value="1"/>
</dbReference>
<evidence type="ECO:0000256" key="7">
    <source>
        <dbReference type="ARBA" id="ARBA00023136"/>
    </source>
</evidence>
<dbReference type="GO" id="GO:0005524">
    <property type="term" value="F:ATP binding"/>
    <property type="evidence" value="ECO:0007669"/>
    <property type="project" value="UniProtKB-KW"/>
</dbReference>
<dbReference type="EMBL" id="JAGUCO010000010">
    <property type="protein sequence ID" value="MBS2099404.1"/>
    <property type="molecule type" value="Genomic_DNA"/>
</dbReference>
<dbReference type="RefSeq" id="WP_212216645.1">
    <property type="nucleotide sequence ID" value="NZ_JAGUCO010000010.1"/>
</dbReference>
<dbReference type="InterPro" id="IPR013525">
    <property type="entry name" value="ABC2_TM"/>
</dbReference>
<feature type="transmembrane region" description="Helical" evidence="8">
    <location>
        <begin position="694"/>
        <end position="715"/>
    </location>
</feature>
<evidence type="ECO:0000256" key="8">
    <source>
        <dbReference type="SAM" id="Phobius"/>
    </source>
</evidence>
<keyword evidence="2" id="KW-0813">Transport</keyword>
<keyword evidence="5 10" id="KW-0067">ATP-binding</keyword>
<evidence type="ECO:0000256" key="2">
    <source>
        <dbReference type="ARBA" id="ARBA00022448"/>
    </source>
</evidence>
<feature type="transmembrane region" description="Helical" evidence="8">
    <location>
        <begin position="620"/>
        <end position="642"/>
    </location>
</feature>
<feature type="transmembrane region" description="Helical" evidence="8">
    <location>
        <begin position="580"/>
        <end position="600"/>
    </location>
</feature>
<evidence type="ECO:0000256" key="4">
    <source>
        <dbReference type="ARBA" id="ARBA00022741"/>
    </source>
</evidence>
<feature type="transmembrane region" description="Helical" evidence="8">
    <location>
        <begin position="722"/>
        <end position="744"/>
    </location>
</feature>
<dbReference type="SUPFAM" id="SSF52540">
    <property type="entry name" value="P-loop containing nucleoside triphosphate hydrolases"/>
    <property type="match status" value="1"/>
</dbReference>
<accession>A0ABS5JWW0</accession>
<dbReference type="Proteomes" id="UP000708576">
    <property type="component" value="Unassembled WGS sequence"/>
</dbReference>
<feature type="domain" description="ABC transporter" evidence="9">
    <location>
        <begin position="247"/>
        <end position="486"/>
    </location>
</feature>
<keyword evidence="6 8" id="KW-1133">Transmembrane helix</keyword>
<dbReference type="Pfam" id="PF01061">
    <property type="entry name" value="ABC2_membrane"/>
    <property type="match status" value="1"/>
</dbReference>
<comment type="caution">
    <text evidence="10">The sequence shown here is derived from an EMBL/GenBank/DDBJ whole genome shotgun (WGS) entry which is preliminary data.</text>
</comment>
<dbReference type="InterPro" id="IPR017871">
    <property type="entry name" value="ABC_transporter-like_CS"/>
</dbReference>
<organism evidence="10 11">
    <name type="scientific">Carboxylicivirga linearis</name>
    <dbReference type="NCBI Taxonomy" id="1628157"/>
    <lineage>
        <taxon>Bacteria</taxon>
        <taxon>Pseudomonadati</taxon>
        <taxon>Bacteroidota</taxon>
        <taxon>Bacteroidia</taxon>
        <taxon>Marinilabiliales</taxon>
        <taxon>Marinilabiliaceae</taxon>
        <taxon>Carboxylicivirga</taxon>
    </lineage>
</organism>
<evidence type="ECO:0000256" key="1">
    <source>
        <dbReference type="ARBA" id="ARBA00004141"/>
    </source>
</evidence>
<dbReference type="PROSITE" id="PS50893">
    <property type="entry name" value="ABC_TRANSPORTER_2"/>
    <property type="match status" value="1"/>
</dbReference>
<comment type="subcellular location">
    <subcellularLocation>
        <location evidence="1">Membrane</location>
        <topology evidence="1">Multi-pass membrane protein</topology>
    </subcellularLocation>
</comment>
<dbReference type="Pfam" id="PF00005">
    <property type="entry name" value="ABC_tran"/>
    <property type="match status" value="1"/>
</dbReference>
<feature type="transmembrane region" description="Helical" evidence="8">
    <location>
        <begin position="958"/>
        <end position="981"/>
    </location>
</feature>
<dbReference type="InterPro" id="IPR003439">
    <property type="entry name" value="ABC_transporter-like_ATP-bd"/>
</dbReference>
<evidence type="ECO:0000259" key="9">
    <source>
        <dbReference type="PROSITE" id="PS50893"/>
    </source>
</evidence>
<keyword evidence="7 8" id="KW-0472">Membrane</keyword>
<name>A0ABS5JWW0_9BACT</name>
<dbReference type="InterPro" id="IPR050352">
    <property type="entry name" value="ABCG_transporters"/>
</dbReference>
<evidence type="ECO:0000313" key="10">
    <source>
        <dbReference type="EMBL" id="MBS2099404.1"/>
    </source>
</evidence>
<dbReference type="InterPro" id="IPR027417">
    <property type="entry name" value="P-loop_NTPase"/>
</dbReference>
<dbReference type="PROSITE" id="PS00211">
    <property type="entry name" value="ABC_TRANSPORTER_1"/>
    <property type="match status" value="1"/>
</dbReference>
<proteinExistence type="predicted"/>
<gene>
    <name evidence="10" type="ORF">KEM10_14005</name>
</gene>